<evidence type="ECO:0000313" key="1">
    <source>
        <dbReference type="EMBL" id="OCC16119.1"/>
    </source>
</evidence>
<dbReference type="AlphaFoldDB" id="A0A1B9F856"/>
<organism evidence="1 2">
    <name type="scientific">Dissulfuribacter thermophilus</name>
    <dbReference type="NCBI Taxonomy" id="1156395"/>
    <lineage>
        <taxon>Bacteria</taxon>
        <taxon>Pseudomonadati</taxon>
        <taxon>Thermodesulfobacteriota</taxon>
        <taxon>Dissulfuribacteria</taxon>
        <taxon>Dissulfuribacterales</taxon>
        <taxon>Dissulfuribacteraceae</taxon>
        <taxon>Dissulfuribacter</taxon>
    </lineage>
</organism>
<sequence>MTTPKTNTPKRLQFPGDERRNPWLPLLLEAYYWGDKGVYEGIKRRLKRGEKLACKKGCSSCCHTHSTIPVYPLEVVGIYWFADQKIHGEIRKKLSAKLLSHTSKGPCPFLIDGACSIHPMRPLACRHFNVFNKPCAEGEDPFFTRRRDVLTPIESYKEKALMKMLPFHGIKDKKIAKDTVRSGIINQQVKNLLEIDWKNLGIRLSLSVKLK</sequence>
<dbReference type="Pfam" id="PF03692">
    <property type="entry name" value="CxxCxxCC"/>
    <property type="match status" value="1"/>
</dbReference>
<dbReference type="Proteomes" id="UP000093080">
    <property type="component" value="Unassembled WGS sequence"/>
</dbReference>
<comment type="caution">
    <text evidence="1">The sequence shown here is derived from an EMBL/GenBank/DDBJ whole genome shotgun (WGS) entry which is preliminary data.</text>
</comment>
<reference evidence="1 2" key="1">
    <citation type="submission" date="2016-06" db="EMBL/GenBank/DDBJ databases">
        <title>Respiratory ammonification of nitrate coupled to the oxidation of elemental sulfur in deep-sea autotrophic thermophilic bacteria.</title>
        <authorList>
            <person name="Slobodkina G.B."/>
            <person name="Mardanov A.V."/>
            <person name="Ravin N.V."/>
            <person name="Frolova A.A."/>
            <person name="Viryasiv M.B."/>
            <person name="Chernyh N.A."/>
            <person name="Bonch-Osmolovskaya E.A."/>
            <person name="Slobodkin A.I."/>
        </authorList>
    </citation>
    <scope>NUCLEOTIDE SEQUENCE [LARGE SCALE GENOMIC DNA]</scope>
    <source>
        <strain evidence="1 2">S69</strain>
    </source>
</reference>
<evidence type="ECO:0000313" key="2">
    <source>
        <dbReference type="Proteomes" id="UP000093080"/>
    </source>
</evidence>
<dbReference type="PATRIC" id="fig|1156395.6.peg.588"/>
<evidence type="ECO:0008006" key="3">
    <source>
        <dbReference type="Google" id="ProtNLM"/>
    </source>
</evidence>
<protein>
    <recommendedName>
        <fullName evidence="3">YkgJ family cysteine cluster protein</fullName>
    </recommendedName>
</protein>
<gene>
    <name evidence="1" type="ORF">DBT_0581</name>
</gene>
<dbReference type="EMBL" id="MAGO01000002">
    <property type="protein sequence ID" value="OCC16119.1"/>
    <property type="molecule type" value="Genomic_DNA"/>
</dbReference>
<dbReference type="STRING" id="1156395.DBT_0581"/>
<dbReference type="OrthoDB" id="9810361at2"/>
<dbReference type="RefSeq" id="WP_067616188.1">
    <property type="nucleotide sequence ID" value="NZ_MAGO01000002.1"/>
</dbReference>
<dbReference type="InterPro" id="IPR005358">
    <property type="entry name" value="Puta_zinc/iron-chelating_dom"/>
</dbReference>
<name>A0A1B9F856_9BACT</name>
<accession>A0A1B9F856</accession>
<proteinExistence type="predicted"/>
<keyword evidence="2" id="KW-1185">Reference proteome</keyword>